<evidence type="ECO:0000313" key="3">
    <source>
        <dbReference type="Proteomes" id="UP001222800"/>
    </source>
</evidence>
<proteinExistence type="predicted"/>
<keyword evidence="1" id="KW-0175">Coiled coil</keyword>
<sequence>MSKDLLIELKKECIELGMAGSELGIGNNKLEKLLPKFEKLGQKIRPFKMVKDRINTLINSKKDESEDNLISLLNLVDAILLTQAETDIDGEIEILQGNSGEMSTNISNNLIAPVVTALTTKGGGRYNEIAKGFREGICSDFRLIPLLIRGLDDKYGEIGELIYEKLSEHNNPEYLPLLKESFNKMGKKNDLRKLNLMGQILEEDEREFVINLLEDSSKEIKIEAVNILGNMKDTEDILLEQAKSKIKDIREAAYLGLVKINSEEGRKELKKAIKKADYDIVLAAIRDCESENYADVLLTRLNHLYGKFIKKQNVEHIEDIMIILDDIRNHKSEDVFEFLVKCLEEGTLYNWKTKEYDYQFYGSRERVLIECIGEYDHIPEKVRDLIQSRREMNNNKIFDLEFYISLKSRTYEEVYEIYSPYFINKTIKQDTAYRTISAFLQYLGYKRSWYTRISHTYIDKMLVPVYKEFDKRWNEIFRLYEAYDILAYTLNKEDKVSIEFLLKKLKTPMKIANREDNDFYKDQIECMLSIIGLLKIGHEGVYELILNKIKEIIDNNGLPDNFILFIPYFPSEYIKETEEYLMKLKRKNEEVENRFLDMSVKKLEEVLSK</sequence>
<accession>A0ABY8E9Z6</accession>
<evidence type="ECO:0000313" key="2">
    <source>
        <dbReference type="EMBL" id="WFD09725.1"/>
    </source>
</evidence>
<reference evidence="2 3" key="1">
    <citation type="submission" date="2023-03" db="EMBL/GenBank/DDBJ databases">
        <title>Complete genome sequence of Tepidibacter sp. SWIR-1, isolated from a deep-sea hydrothermal vent.</title>
        <authorList>
            <person name="Li X."/>
        </authorList>
    </citation>
    <scope>NUCLEOTIDE SEQUENCE [LARGE SCALE GENOMIC DNA]</scope>
    <source>
        <strain evidence="2 3">SWIR-1</strain>
    </source>
</reference>
<name>A0ABY8E9Z6_9FIRM</name>
<feature type="coiled-coil region" evidence="1">
    <location>
        <begin position="574"/>
        <end position="601"/>
    </location>
</feature>
<evidence type="ECO:0000256" key="1">
    <source>
        <dbReference type="SAM" id="Coils"/>
    </source>
</evidence>
<keyword evidence="3" id="KW-1185">Reference proteome</keyword>
<dbReference type="EMBL" id="CP120733">
    <property type="protein sequence ID" value="WFD09725.1"/>
    <property type="molecule type" value="Genomic_DNA"/>
</dbReference>
<organism evidence="2 3">
    <name type="scientific">Tepidibacter hydrothermalis</name>
    <dbReference type="NCBI Taxonomy" id="3036126"/>
    <lineage>
        <taxon>Bacteria</taxon>
        <taxon>Bacillati</taxon>
        <taxon>Bacillota</taxon>
        <taxon>Clostridia</taxon>
        <taxon>Peptostreptococcales</taxon>
        <taxon>Peptostreptococcaceae</taxon>
        <taxon>Tepidibacter</taxon>
    </lineage>
</organism>
<dbReference type="InterPro" id="IPR016024">
    <property type="entry name" value="ARM-type_fold"/>
</dbReference>
<dbReference type="SUPFAM" id="SSF48371">
    <property type="entry name" value="ARM repeat"/>
    <property type="match status" value="2"/>
</dbReference>
<dbReference type="InterPro" id="IPR011989">
    <property type="entry name" value="ARM-like"/>
</dbReference>
<dbReference type="Pfam" id="PF13646">
    <property type="entry name" value="HEAT_2"/>
    <property type="match status" value="1"/>
</dbReference>
<protein>
    <submittedName>
        <fullName evidence="2">HEAT repeat domain-containing protein</fullName>
    </submittedName>
</protein>
<dbReference type="Gene3D" id="1.25.10.10">
    <property type="entry name" value="Leucine-rich Repeat Variant"/>
    <property type="match status" value="1"/>
</dbReference>
<gene>
    <name evidence="2" type="ORF">P4S50_15210</name>
</gene>
<dbReference type="RefSeq" id="WP_277731664.1">
    <property type="nucleotide sequence ID" value="NZ_CP120733.1"/>
</dbReference>
<dbReference type="Proteomes" id="UP001222800">
    <property type="component" value="Chromosome"/>
</dbReference>